<dbReference type="EMBL" id="JAUSUB010000011">
    <property type="protein sequence ID" value="MDQ0270954.1"/>
    <property type="molecule type" value="Genomic_DNA"/>
</dbReference>
<organism evidence="2 3">
    <name type="scientific">Cytobacillus purgationiresistens</name>
    <dbReference type="NCBI Taxonomy" id="863449"/>
    <lineage>
        <taxon>Bacteria</taxon>
        <taxon>Bacillati</taxon>
        <taxon>Bacillota</taxon>
        <taxon>Bacilli</taxon>
        <taxon>Bacillales</taxon>
        <taxon>Bacillaceae</taxon>
        <taxon>Cytobacillus</taxon>
    </lineage>
</organism>
<name>A0ABU0AI74_9BACI</name>
<keyword evidence="3" id="KW-1185">Reference proteome</keyword>
<sequence>MRDLQVVQLILSTVANLMLFKSFLVRAANVLNRYPQNVLFWSFTMWITSECLLSTVGYTMLTISIS</sequence>
<proteinExistence type="predicted"/>
<evidence type="ECO:0000313" key="2">
    <source>
        <dbReference type="EMBL" id="MDQ0270954.1"/>
    </source>
</evidence>
<keyword evidence="1" id="KW-0812">Transmembrane</keyword>
<reference evidence="2 3" key="1">
    <citation type="submission" date="2023-07" db="EMBL/GenBank/DDBJ databases">
        <title>Genomic Encyclopedia of Type Strains, Phase IV (KMG-IV): sequencing the most valuable type-strain genomes for metagenomic binning, comparative biology and taxonomic classification.</title>
        <authorList>
            <person name="Goeker M."/>
        </authorList>
    </citation>
    <scope>NUCLEOTIDE SEQUENCE [LARGE SCALE GENOMIC DNA]</scope>
    <source>
        <strain evidence="2 3">DSM 23494</strain>
    </source>
</reference>
<protein>
    <submittedName>
        <fullName evidence="2">Uncharacterized protein</fullName>
    </submittedName>
</protein>
<keyword evidence="1" id="KW-0472">Membrane</keyword>
<accession>A0ABU0AI74</accession>
<dbReference type="Proteomes" id="UP001238088">
    <property type="component" value="Unassembled WGS sequence"/>
</dbReference>
<feature type="transmembrane region" description="Helical" evidence="1">
    <location>
        <begin position="43"/>
        <end position="65"/>
    </location>
</feature>
<evidence type="ECO:0000313" key="3">
    <source>
        <dbReference type="Proteomes" id="UP001238088"/>
    </source>
</evidence>
<comment type="caution">
    <text evidence="2">The sequence shown here is derived from an EMBL/GenBank/DDBJ whole genome shotgun (WGS) entry which is preliminary data.</text>
</comment>
<evidence type="ECO:0000256" key="1">
    <source>
        <dbReference type="SAM" id="Phobius"/>
    </source>
</evidence>
<gene>
    <name evidence="2" type="ORF">J2S17_002840</name>
</gene>
<keyword evidence="1" id="KW-1133">Transmembrane helix</keyword>